<dbReference type="PROSITE" id="PS00107">
    <property type="entry name" value="PROTEIN_KINASE_ATP"/>
    <property type="match status" value="1"/>
</dbReference>
<dbReference type="PANTHER" id="PTHR22974:SF21">
    <property type="entry name" value="DUAL SPECIFICITY PROTEIN KINASE TTK"/>
    <property type="match status" value="1"/>
</dbReference>
<dbReference type="GO" id="GO:0000776">
    <property type="term" value="C:kinetochore"/>
    <property type="evidence" value="ECO:0007669"/>
    <property type="project" value="TreeGrafter"/>
</dbReference>
<dbReference type="GO" id="GO:0033316">
    <property type="term" value="P:meiotic spindle assembly checkpoint signaling"/>
    <property type="evidence" value="ECO:0007669"/>
    <property type="project" value="TreeGrafter"/>
</dbReference>
<feature type="compositionally biased region" description="Low complexity" evidence="8">
    <location>
        <begin position="18"/>
        <end position="33"/>
    </location>
</feature>
<evidence type="ECO:0000313" key="11">
    <source>
        <dbReference type="Proteomes" id="UP000807342"/>
    </source>
</evidence>
<dbReference type="SUPFAM" id="SSF56112">
    <property type="entry name" value="Protein kinase-like (PK-like)"/>
    <property type="match status" value="1"/>
</dbReference>
<evidence type="ECO:0000259" key="9">
    <source>
        <dbReference type="PROSITE" id="PS50011"/>
    </source>
</evidence>
<keyword evidence="5 6" id="KW-0067">ATP-binding</keyword>
<dbReference type="GO" id="GO:0034501">
    <property type="term" value="P:protein localization to kinetochore"/>
    <property type="evidence" value="ECO:0007669"/>
    <property type="project" value="TreeGrafter"/>
</dbReference>
<dbReference type="OrthoDB" id="20524at2759"/>
<sequence length="1026" mass="112407">MASISPSASPPRTPVDLRTGTATTTRKSATPPSDDSYIEDLSFDYVLGGDGNMHRISKGSAKSSPQTYTPPTPPDDAIEPRDLKKPPSPISLNSPIGRTPLSRSESAHSVLETVSSLALDNPERPARSFSRVASGPLLSNPPPYAAPTASSAAKPRTAPRRITLDDISEPVATSSRPRQALDSQSYPYQDDKENISESDENPYQSGKRRLSPSLTSRSSARPALRTTYSSSSRPPTDSSQRASHARQVASAPNRPGRMLKAISTSSKYSSSALDRYHDTDASENEYGPTSAPPNHSDRNSPTGIAQSNTESDLGEDAEVDPTNIPIPSSATSSMFGRQKHLVVGTVAAASSFHQSSSNRPRRSASFSDALAHDDYQLQVQQQYVNGHSRPGTSLGMSTITENTDGARRVTREQQEAEILKYIREHEIERRELETQPRQTPSPTHLGIHQARLAHGHRRQESDTLKSVIPSSVGSPTVVDHLSRIPSKSGQGRASPSSTRNSQGRVSPNSRLQTRVSPKGRVSPSGTKGRLSPPTSRPAPSTGKDYARHRRSPTAPDLPTTSNLVGAGTSLPTSGKTWAASEREEEYHSERERERRSQAQPVTTSQPSPPPPAYSTQPIIGQPSSAPTPQPTIAPAQPSLAQSNAGHAPPPPMQSPRHIVVNKKAYARLDMIGKGGSSRVFRVMSHNNELYAIKRVSLDRTDNEMMAGYMNEIALLKRLEGNSRIIRLIDSEVRAGPGGSKGHLLLVMECGEIDLARLLQDQMKHPLNMVWVAYYWQQMLQAVHVIHEEKIVHSDLKPANFVLVRGQLKLIDFGIANAIANDTTNIQRDHQVGTINYMSPEAIELPDGMRRLKVGRPSDVWSLGVILYQMVYGQPPFQHLPFLQKMRAIPDHSHVIEFPEYSIPTLPASKNPNGDQLSPPTKLDHLKQRVRNDVIDSMKKCLTRNSKERGTIPELLEQNWLSMKESELNAPVKPQLAADETIINPYYMRQLLQYGIKLGAAQGENMNSEALLKEAERLVAELKALQP</sequence>
<feature type="compositionally biased region" description="Low complexity" evidence="8">
    <location>
        <begin position="613"/>
        <end position="624"/>
    </location>
</feature>
<feature type="binding site" evidence="6">
    <location>
        <position position="693"/>
    </location>
    <ligand>
        <name>ATP</name>
        <dbReference type="ChEBI" id="CHEBI:30616"/>
    </ligand>
</feature>
<dbReference type="AlphaFoldDB" id="A0A9P5XPS6"/>
<evidence type="ECO:0000313" key="10">
    <source>
        <dbReference type="EMBL" id="KAF9454714.1"/>
    </source>
</evidence>
<keyword evidence="2" id="KW-0808">Transferase</keyword>
<evidence type="ECO:0000256" key="7">
    <source>
        <dbReference type="SAM" id="Coils"/>
    </source>
</evidence>
<keyword evidence="7" id="KW-0175">Coiled coil</keyword>
<feature type="coiled-coil region" evidence="7">
    <location>
        <begin position="997"/>
        <end position="1024"/>
    </location>
</feature>
<dbReference type="PANTHER" id="PTHR22974">
    <property type="entry name" value="MIXED LINEAGE PROTEIN KINASE"/>
    <property type="match status" value="1"/>
</dbReference>
<dbReference type="FunFam" id="3.30.200.20:FF:000131">
    <property type="entry name" value="Dual specificity protein kinase TTK"/>
    <property type="match status" value="1"/>
</dbReference>
<reference evidence="10" key="1">
    <citation type="submission" date="2020-11" db="EMBL/GenBank/DDBJ databases">
        <authorList>
            <consortium name="DOE Joint Genome Institute"/>
            <person name="Ahrendt S."/>
            <person name="Riley R."/>
            <person name="Andreopoulos W."/>
            <person name="Labutti K."/>
            <person name="Pangilinan J."/>
            <person name="Ruiz-Duenas F.J."/>
            <person name="Barrasa J.M."/>
            <person name="Sanchez-Garcia M."/>
            <person name="Camarero S."/>
            <person name="Miyauchi S."/>
            <person name="Serrano A."/>
            <person name="Linde D."/>
            <person name="Babiker R."/>
            <person name="Drula E."/>
            <person name="Ayuso-Fernandez I."/>
            <person name="Pacheco R."/>
            <person name="Padilla G."/>
            <person name="Ferreira P."/>
            <person name="Barriuso J."/>
            <person name="Kellner H."/>
            <person name="Castanera R."/>
            <person name="Alfaro M."/>
            <person name="Ramirez L."/>
            <person name="Pisabarro A.G."/>
            <person name="Kuo A."/>
            <person name="Tritt A."/>
            <person name="Lipzen A."/>
            <person name="He G."/>
            <person name="Yan M."/>
            <person name="Ng V."/>
            <person name="Cullen D."/>
            <person name="Martin F."/>
            <person name="Rosso M.-N."/>
            <person name="Henrissat B."/>
            <person name="Hibbett D."/>
            <person name="Martinez A.T."/>
            <person name="Grigoriev I.V."/>
        </authorList>
    </citation>
    <scope>NUCLEOTIDE SEQUENCE</scope>
    <source>
        <strain evidence="10">MF-IS2</strain>
    </source>
</reference>
<dbReference type="InterPro" id="IPR000719">
    <property type="entry name" value="Prot_kinase_dom"/>
</dbReference>
<comment type="caution">
    <text evidence="10">The sequence shown here is derived from an EMBL/GenBank/DDBJ whole genome shotgun (WGS) entry which is preliminary data.</text>
</comment>
<evidence type="ECO:0000256" key="4">
    <source>
        <dbReference type="ARBA" id="ARBA00022777"/>
    </source>
</evidence>
<dbReference type="Gene3D" id="3.30.200.20">
    <property type="entry name" value="Phosphorylase Kinase, domain 1"/>
    <property type="match status" value="1"/>
</dbReference>
<keyword evidence="4" id="KW-0418">Kinase</keyword>
<feature type="compositionally biased region" description="Polar residues" evidence="8">
    <location>
        <begin position="299"/>
        <end position="311"/>
    </location>
</feature>
<gene>
    <name evidence="10" type="ORF">P691DRAFT_655247</name>
</gene>
<dbReference type="GO" id="GO:0004712">
    <property type="term" value="F:protein serine/threonine/tyrosine kinase activity"/>
    <property type="evidence" value="ECO:0007669"/>
    <property type="project" value="TreeGrafter"/>
</dbReference>
<keyword evidence="3 6" id="KW-0547">Nucleotide-binding</keyword>
<dbReference type="GO" id="GO:0005524">
    <property type="term" value="F:ATP binding"/>
    <property type="evidence" value="ECO:0007669"/>
    <property type="project" value="UniProtKB-UniRule"/>
</dbReference>
<dbReference type="Proteomes" id="UP000807342">
    <property type="component" value="Unassembled WGS sequence"/>
</dbReference>
<evidence type="ECO:0000256" key="5">
    <source>
        <dbReference type="ARBA" id="ARBA00022840"/>
    </source>
</evidence>
<dbReference type="GO" id="GO:0007094">
    <property type="term" value="P:mitotic spindle assembly checkpoint signaling"/>
    <property type="evidence" value="ECO:0007669"/>
    <property type="project" value="TreeGrafter"/>
</dbReference>
<proteinExistence type="predicted"/>
<evidence type="ECO:0000256" key="3">
    <source>
        <dbReference type="ARBA" id="ARBA00022741"/>
    </source>
</evidence>
<dbReference type="InterPro" id="IPR017441">
    <property type="entry name" value="Protein_kinase_ATP_BS"/>
</dbReference>
<feature type="compositionally biased region" description="Polar residues" evidence="8">
    <location>
        <begin position="485"/>
        <end position="515"/>
    </location>
</feature>
<dbReference type="CDD" id="cd14131">
    <property type="entry name" value="PKc_Mps1"/>
    <property type="match status" value="1"/>
</dbReference>
<feature type="compositionally biased region" description="Low complexity" evidence="8">
    <location>
        <begin position="146"/>
        <end position="156"/>
    </location>
</feature>
<evidence type="ECO:0000256" key="6">
    <source>
        <dbReference type="PROSITE-ProRule" id="PRU10141"/>
    </source>
</evidence>
<feature type="domain" description="Protein kinase" evidence="9">
    <location>
        <begin position="665"/>
        <end position="960"/>
    </location>
</feature>
<feature type="compositionally biased region" description="Low complexity" evidence="8">
    <location>
        <begin position="211"/>
        <end position="239"/>
    </location>
</feature>
<name>A0A9P5XPS6_9AGAR</name>
<dbReference type="InterPro" id="IPR027084">
    <property type="entry name" value="Mps1_cat"/>
</dbReference>
<dbReference type="Pfam" id="PF00069">
    <property type="entry name" value="Pkinase"/>
    <property type="match status" value="1"/>
</dbReference>
<dbReference type="EMBL" id="MU151052">
    <property type="protein sequence ID" value="KAF9454714.1"/>
    <property type="molecule type" value="Genomic_DNA"/>
</dbReference>
<feature type="region of interest" description="Disordered" evidence="8">
    <location>
        <begin position="451"/>
        <end position="655"/>
    </location>
</feature>
<keyword evidence="11" id="KW-1185">Reference proteome</keyword>
<feature type="compositionally biased region" description="Basic and acidic residues" evidence="8">
    <location>
        <begin position="580"/>
        <end position="596"/>
    </location>
</feature>
<keyword evidence="1" id="KW-0723">Serine/threonine-protein kinase</keyword>
<accession>A0A9P5XPS6</accession>
<feature type="compositionally biased region" description="Polar residues" evidence="8">
    <location>
        <begin position="90"/>
        <end position="104"/>
    </location>
</feature>
<dbReference type="FunFam" id="1.10.510.10:FF:000224">
    <property type="entry name" value="serine/threonine-protein kinase mph1 isoform X1"/>
    <property type="match status" value="1"/>
</dbReference>
<dbReference type="SMART" id="SM00220">
    <property type="entry name" value="S_TKc"/>
    <property type="match status" value="1"/>
</dbReference>
<evidence type="ECO:0000256" key="2">
    <source>
        <dbReference type="ARBA" id="ARBA00022679"/>
    </source>
</evidence>
<dbReference type="GO" id="GO:0004674">
    <property type="term" value="F:protein serine/threonine kinase activity"/>
    <property type="evidence" value="ECO:0007669"/>
    <property type="project" value="UniProtKB-KW"/>
</dbReference>
<dbReference type="InterPro" id="IPR011009">
    <property type="entry name" value="Kinase-like_dom_sf"/>
</dbReference>
<dbReference type="Gene3D" id="1.10.510.10">
    <property type="entry name" value="Transferase(Phosphotransferase) domain 1"/>
    <property type="match status" value="1"/>
</dbReference>
<feature type="compositionally biased region" description="Polar residues" evidence="8">
    <location>
        <begin position="171"/>
        <end position="187"/>
    </location>
</feature>
<feature type="compositionally biased region" description="Polar residues" evidence="8">
    <location>
        <begin position="558"/>
        <end position="575"/>
    </location>
</feature>
<organism evidence="10 11">
    <name type="scientific">Macrolepiota fuliginosa MF-IS2</name>
    <dbReference type="NCBI Taxonomy" id="1400762"/>
    <lineage>
        <taxon>Eukaryota</taxon>
        <taxon>Fungi</taxon>
        <taxon>Dikarya</taxon>
        <taxon>Basidiomycota</taxon>
        <taxon>Agaricomycotina</taxon>
        <taxon>Agaricomycetes</taxon>
        <taxon>Agaricomycetidae</taxon>
        <taxon>Agaricales</taxon>
        <taxon>Agaricineae</taxon>
        <taxon>Agaricaceae</taxon>
        <taxon>Macrolepiota</taxon>
    </lineage>
</organism>
<dbReference type="PROSITE" id="PS50011">
    <property type="entry name" value="PROTEIN_KINASE_DOM"/>
    <property type="match status" value="1"/>
</dbReference>
<dbReference type="InterPro" id="IPR008271">
    <property type="entry name" value="Ser/Thr_kinase_AS"/>
</dbReference>
<feature type="region of interest" description="Disordered" evidence="8">
    <location>
        <begin position="1"/>
        <end position="332"/>
    </location>
</feature>
<dbReference type="PROSITE" id="PS00108">
    <property type="entry name" value="PROTEIN_KINASE_ST"/>
    <property type="match status" value="1"/>
</dbReference>
<evidence type="ECO:0000256" key="8">
    <source>
        <dbReference type="SAM" id="MobiDB-lite"/>
    </source>
</evidence>
<dbReference type="GO" id="GO:0098813">
    <property type="term" value="P:nuclear chromosome segregation"/>
    <property type="evidence" value="ECO:0007669"/>
    <property type="project" value="UniProtKB-ARBA"/>
</dbReference>
<evidence type="ECO:0000256" key="1">
    <source>
        <dbReference type="ARBA" id="ARBA00022527"/>
    </source>
</evidence>
<protein>
    <submittedName>
        <fullName evidence="10">Pkinase-domain-containing protein</fullName>
    </submittedName>
</protein>
<dbReference type="GO" id="GO:0005634">
    <property type="term" value="C:nucleus"/>
    <property type="evidence" value="ECO:0007669"/>
    <property type="project" value="TreeGrafter"/>
</dbReference>